<dbReference type="RefSeq" id="WP_094485910.1">
    <property type="nucleotide sequence ID" value="NZ_NOXX01000182.1"/>
</dbReference>
<dbReference type="Proteomes" id="UP000216035">
    <property type="component" value="Unassembled WGS sequence"/>
</dbReference>
<dbReference type="Pfam" id="PF01145">
    <property type="entry name" value="Band_7"/>
    <property type="match status" value="1"/>
</dbReference>
<dbReference type="PANTHER" id="PTHR23222:SF0">
    <property type="entry name" value="PROHIBITIN 1"/>
    <property type="match status" value="1"/>
</dbReference>
<name>A0A255ZV38_9FLAO</name>
<dbReference type="InterPro" id="IPR001107">
    <property type="entry name" value="Band_7"/>
</dbReference>
<comment type="subcellular location">
    <subcellularLocation>
        <location evidence="1">Membrane</location>
        <topology evidence="1">Single-pass membrane protein</topology>
    </subcellularLocation>
</comment>
<dbReference type="AlphaFoldDB" id="A0A255ZV38"/>
<evidence type="ECO:0000256" key="1">
    <source>
        <dbReference type="ARBA" id="ARBA00004167"/>
    </source>
</evidence>
<proteinExistence type="predicted"/>
<keyword evidence="4" id="KW-1185">Reference proteome</keyword>
<dbReference type="CDD" id="cd03401">
    <property type="entry name" value="SPFH_prohibitin"/>
    <property type="match status" value="1"/>
</dbReference>
<dbReference type="PANTHER" id="PTHR23222">
    <property type="entry name" value="PROHIBITIN"/>
    <property type="match status" value="1"/>
</dbReference>
<reference evidence="3 4" key="1">
    <citation type="submission" date="2017-07" db="EMBL/GenBank/DDBJ databases">
        <title>Flavobacterium cyanobacteriorum sp. nov., isolated from cyanobacterial aggregates in a eutrophic lake.</title>
        <authorList>
            <person name="Cai H."/>
        </authorList>
    </citation>
    <scope>NUCLEOTIDE SEQUENCE [LARGE SCALE GENOMIC DNA]</scope>
    <source>
        <strain evidence="3 4">TH167</strain>
    </source>
</reference>
<sequence>MIRTITFSFLSAVLFTNCAIVRPGEVGVRQKLGKLSDEVTSQGPVFFNPFTSKVIKASVQTNDLELNLSLPSKEGLSILTQVSILYRLEQAKVPTIIRTYGLGYENIISNVFRSAAADVSSNFFAKDMHSGMRATIEAEISAKMAEILNKQGIVIESVLMKSIQLPDGLAKSVERKLQAEQDAMRMEFVLQQEKLEAERKIIEAKGTRDSQKILSEGLNNDIIRLRSIEAFQELSKSQNSKIIITDGKTPMLID</sequence>
<organism evidence="3 4">
    <name type="scientific">Flavobacterium aurantiibacter</name>
    <dbReference type="NCBI Taxonomy" id="2023067"/>
    <lineage>
        <taxon>Bacteria</taxon>
        <taxon>Pseudomonadati</taxon>
        <taxon>Bacteroidota</taxon>
        <taxon>Flavobacteriia</taxon>
        <taxon>Flavobacteriales</taxon>
        <taxon>Flavobacteriaceae</taxon>
        <taxon>Flavobacterium</taxon>
    </lineage>
</organism>
<dbReference type="OrthoDB" id="9792660at2"/>
<evidence type="ECO:0000313" key="4">
    <source>
        <dbReference type="Proteomes" id="UP000216035"/>
    </source>
</evidence>
<dbReference type="InterPro" id="IPR036013">
    <property type="entry name" value="Band_7/SPFH_dom_sf"/>
</dbReference>
<dbReference type="SUPFAM" id="SSF117892">
    <property type="entry name" value="Band 7/SPFH domain"/>
    <property type="match status" value="1"/>
</dbReference>
<dbReference type="EMBL" id="NOXX01000182">
    <property type="protein sequence ID" value="OYQ45368.1"/>
    <property type="molecule type" value="Genomic_DNA"/>
</dbReference>
<dbReference type="Gene3D" id="3.30.479.30">
    <property type="entry name" value="Band 7 domain"/>
    <property type="match status" value="1"/>
</dbReference>
<evidence type="ECO:0000259" key="2">
    <source>
        <dbReference type="SMART" id="SM00244"/>
    </source>
</evidence>
<gene>
    <name evidence="3" type="ORF">CHX27_06265</name>
</gene>
<comment type="caution">
    <text evidence="3">The sequence shown here is derived from an EMBL/GenBank/DDBJ whole genome shotgun (WGS) entry which is preliminary data.</text>
</comment>
<dbReference type="InterPro" id="IPR000163">
    <property type="entry name" value="Prohibitin"/>
</dbReference>
<feature type="domain" description="Band 7" evidence="2">
    <location>
        <begin position="16"/>
        <end position="177"/>
    </location>
</feature>
<evidence type="ECO:0000313" key="3">
    <source>
        <dbReference type="EMBL" id="OYQ45368.1"/>
    </source>
</evidence>
<accession>A0A255ZV38</accession>
<dbReference type="SMART" id="SM00244">
    <property type="entry name" value="PHB"/>
    <property type="match status" value="1"/>
</dbReference>
<dbReference type="GO" id="GO:0016020">
    <property type="term" value="C:membrane"/>
    <property type="evidence" value="ECO:0007669"/>
    <property type="project" value="UniProtKB-SubCell"/>
</dbReference>
<protein>
    <submittedName>
        <fullName evidence="3">Spfh domain, band 7 family protein</fullName>
    </submittedName>
</protein>